<proteinExistence type="inferred from homology"/>
<feature type="non-terminal residue" evidence="5">
    <location>
        <position position="1"/>
    </location>
</feature>
<dbReference type="InterPro" id="IPR016024">
    <property type="entry name" value="ARM-type_fold"/>
</dbReference>
<dbReference type="InterPro" id="IPR028426">
    <property type="entry name" value="Huntingtin_fam"/>
</dbReference>
<feature type="region of interest" description="Disordered" evidence="4">
    <location>
        <begin position="92"/>
        <end position="116"/>
    </location>
</feature>
<dbReference type="InterPro" id="IPR024613">
    <property type="entry name" value="Huntingtin_N_HEAT_rpt-2"/>
</dbReference>
<keyword evidence="6" id="KW-1185">Reference proteome</keyword>
<dbReference type="SUPFAM" id="SSF48371">
    <property type="entry name" value="ARM repeat"/>
    <property type="match status" value="1"/>
</dbReference>
<evidence type="ECO:0000256" key="2">
    <source>
        <dbReference type="ARBA" id="ARBA00007153"/>
    </source>
</evidence>
<comment type="caution">
    <text evidence="5">The sequence shown here is derived from an EMBL/GenBank/DDBJ whole genome shotgun (WGS) entry which is preliminary data.</text>
</comment>
<dbReference type="EMBL" id="JTDY01001518">
    <property type="protein sequence ID" value="KOB73673.1"/>
    <property type="molecule type" value="Genomic_DNA"/>
</dbReference>
<organism evidence="5 6">
    <name type="scientific">Operophtera brumata</name>
    <name type="common">Winter moth</name>
    <name type="synonym">Phalaena brumata</name>
    <dbReference type="NCBI Taxonomy" id="104452"/>
    <lineage>
        <taxon>Eukaryota</taxon>
        <taxon>Metazoa</taxon>
        <taxon>Ecdysozoa</taxon>
        <taxon>Arthropoda</taxon>
        <taxon>Hexapoda</taxon>
        <taxon>Insecta</taxon>
        <taxon>Pterygota</taxon>
        <taxon>Neoptera</taxon>
        <taxon>Endopterygota</taxon>
        <taxon>Lepidoptera</taxon>
        <taxon>Glossata</taxon>
        <taxon>Ditrysia</taxon>
        <taxon>Geometroidea</taxon>
        <taxon>Geometridae</taxon>
        <taxon>Larentiinae</taxon>
        <taxon>Operophtera</taxon>
    </lineage>
</organism>
<feature type="compositionally biased region" description="Basic and acidic residues" evidence="4">
    <location>
        <begin position="99"/>
        <end position="116"/>
    </location>
</feature>
<feature type="region of interest" description="Disordered" evidence="4">
    <location>
        <begin position="447"/>
        <end position="477"/>
    </location>
</feature>
<accession>A0A0L7LDT3</accession>
<evidence type="ECO:0000256" key="1">
    <source>
        <dbReference type="ARBA" id="ARBA00002907"/>
    </source>
</evidence>
<name>A0A0L7LDT3_OPEBR</name>
<dbReference type="InterPro" id="IPR011989">
    <property type="entry name" value="ARM-like"/>
</dbReference>
<dbReference type="Pfam" id="PF12372">
    <property type="entry name" value="Htt_N-HEAT"/>
    <property type="match status" value="2"/>
</dbReference>
<dbReference type="Proteomes" id="UP000037510">
    <property type="component" value="Unassembled WGS sequence"/>
</dbReference>
<dbReference type="GO" id="GO:0005737">
    <property type="term" value="C:cytoplasm"/>
    <property type="evidence" value="ECO:0007669"/>
    <property type="project" value="TreeGrafter"/>
</dbReference>
<dbReference type="PANTHER" id="PTHR10170:SF10">
    <property type="entry name" value="HUNTINGTIN"/>
    <property type="match status" value="1"/>
</dbReference>
<comment type="similarity">
    <text evidence="2">Belongs to the huntingtin family.</text>
</comment>
<feature type="non-terminal residue" evidence="5">
    <location>
        <position position="943"/>
    </location>
</feature>
<evidence type="ECO:0000256" key="3">
    <source>
        <dbReference type="PROSITE-ProRule" id="PRU00103"/>
    </source>
</evidence>
<comment type="function">
    <text evidence="1">May play a role in microtubule-mediated transport or vesicle function.</text>
</comment>
<evidence type="ECO:0000313" key="6">
    <source>
        <dbReference type="Proteomes" id="UP000037510"/>
    </source>
</evidence>
<protein>
    <submittedName>
        <fullName evidence="5">Putative Huntington disease protein</fullName>
    </submittedName>
</protein>
<dbReference type="PROSITE" id="PS50077">
    <property type="entry name" value="HEAT_REPEAT"/>
    <property type="match status" value="1"/>
</dbReference>
<sequence length="943" mass="107615">ELTDKLHEYEDTDLKEDEPVGATLHDGCKINIGSPCDDDVPLKYCARLLASKFLLTEGTDSQDNANEYVLERNVCYQDSLSESLSQDLLKSIDSQSQSQRKDKERSESEQKSSSKDIHSGILDCKNYAKSDLIASAMSQDSTNIMSNSNFTTNSNMTGSNTGYPMSSSGDVLSSSIDLDMKFDHFGESTTNLDNLATSFVKQKKTDPKEVESVQQLKLEESIEREFECQHMSDIFTLLEGHSDPQIRGVVRVCIGNYLLSALEIAHGDYGRWRCLNLLPKDVGDNISVDKLQQRPLESRSGHSKLTNKDPTSLTNVLECCRLFMLYPDYRRRSKQILDTLIRLLADQDHKVRNAASQAIARLVDSITNVKVYVEIHNIMRHKTTNRDIFERDAQTTKRWQHLENDRVASLAEKFLQVTLKMLNVLVHLIEEVNPNVHLNKGGIALPGTPVRRKTQDSIQRKNSTTAENLDDKGSLRKKPVPATSLKANFTGHFYNEPYYMKFYESLRATYSNHKVISTKPVPATSLKANFTGHFYNQPYYMKFNERACVQHILITSKPIPATSLKANFTGHFYNEPYYMKFYESLRATYSNHKVISTKPVPAPSLKANFTGHFYNQPYHMKFNERACVQHILITSKPVPATSLKANFKGHFYNEPYYMKFYESLRATYSIHKVISTKPVPATSLKANFKGHFYNQPYYMKFNERAYVQHILITSVFYTFLRTVLNCLALQLELATEKEIGTITEEVLYYLKVILPLCGDLSVYCITQLLKCLFGTNMINQYSDFMSITDKIDDQKKLSFYEDVLKINPLKTIDEESRRSSVCSTASQKLSMDVNSKIAAEKQLLIAMENFAKNKSDRKWSTNKKELERYIRLFEPTYTMQNDIPHHRQVLSLLNQLLTLRVNYCMLDSDQLLQLCDGLMASGAHAECIAGLEPVAVKVFSNMG</sequence>
<reference evidence="5 6" key="1">
    <citation type="journal article" date="2015" name="Genome Biol. Evol.">
        <title>The genome of winter moth (Operophtera brumata) provides a genomic perspective on sexual dimorphism and phenology.</title>
        <authorList>
            <person name="Derks M.F."/>
            <person name="Smit S."/>
            <person name="Salis L."/>
            <person name="Schijlen E."/>
            <person name="Bossers A."/>
            <person name="Mateman C."/>
            <person name="Pijl A.S."/>
            <person name="de Ridder D."/>
            <person name="Groenen M.A."/>
            <person name="Visser M.E."/>
            <person name="Megens H.J."/>
        </authorList>
    </citation>
    <scope>NUCLEOTIDE SEQUENCE [LARGE SCALE GENOMIC DNA]</scope>
    <source>
        <strain evidence="5">WM2013NL</strain>
        <tissue evidence="5">Head and thorax</tissue>
    </source>
</reference>
<dbReference type="InterPro" id="IPR021133">
    <property type="entry name" value="HEAT_type_2"/>
</dbReference>
<feature type="repeat" description="HEAT" evidence="3">
    <location>
        <begin position="336"/>
        <end position="374"/>
    </location>
</feature>
<gene>
    <name evidence="5" type="ORF">OBRU01_10663</name>
</gene>
<evidence type="ECO:0000313" key="5">
    <source>
        <dbReference type="EMBL" id="KOB73673.1"/>
    </source>
</evidence>
<dbReference type="Gene3D" id="1.25.10.10">
    <property type="entry name" value="Leucine-rich Repeat Variant"/>
    <property type="match status" value="1"/>
</dbReference>
<dbReference type="STRING" id="104452.A0A0L7LDT3"/>
<dbReference type="PANTHER" id="PTHR10170">
    <property type="entry name" value="HUNTINGTON DISEASE PROTEIN"/>
    <property type="match status" value="1"/>
</dbReference>
<dbReference type="AlphaFoldDB" id="A0A0L7LDT3"/>
<evidence type="ECO:0000256" key="4">
    <source>
        <dbReference type="SAM" id="MobiDB-lite"/>
    </source>
</evidence>